<dbReference type="KEGG" id="cag:Cagg_3164"/>
<dbReference type="STRING" id="326427.Cagg_3164"/>
<evidence type="ECO:0000313" key="1">
    <source>
        <dbReference type="EMBL" id="ACL26022.1"/>
    </source>
</evidence>
<organism evidence="1 2">
    <name type="scientific">Chloroflexus aggregans (strain MD-66 / DSM 9485)</name>
    <dbReference type="NCBI Taxonomy" id="326427"/>
    <lineage>
        <taxon>Bacteria</taxon>
        <taxon>Bacillati</taxon>
        <taxon>Chloroflexota</taxon>
        <taxon>Chloroflexia</taxon>
        <taxon>Chloroflexales</taxon>
        <taxon>Chloroflexineae</taxon>
        <taxon>Chloroflexaceae</taxon>
        <taxon>Chloroflexus</taxon>
    </lineage>
</organism>
<dbReference type="HOGENOM" id="CLU_2859526_0_0_0"/>
<dbReference type="EMBL" id="CP001337">
    <property type="protein sequence ID" value="ACL26022.1"/>
    <property type="molecule type" value="Genomic_DNA"/>
</dbReference>
<evidence type="ECO:0000313" key="2">
    <source>
        <dbReference type="Proteomes" id="UP000002508"/>
    </source>
</evidence>
<proteinExistence type="predicted"/>
<reference evidence="1" key="1">
    <citation type="submission" date="2008-12" db="EMBL/GenBank/DDBJ databases">
        <title>Complete sequence of Chloroflexus aggregans DSM 9485.</title>
        <authorList>
            <consortium name="US DOE Joint Genome Institute"/>
            <person name="Lucas S."/>
            <person name="Copeland A."/>
            <person name="Lapidus A."/>
            <person name="Glavina del Rio T."/>
            <person name="Dalin E."/>
            <person name="Tice H."/>
            <person name="Pitluck S."/>
            <person name="Foster B."/>
            <person name="Larimer F."/>
            <person name="Land M."/>
            <person name="Hauser L."/>
            <person name="Kyrpides N."/>
            <person name="Mikhailova N."/>
            <person name="Bryant D."/>
            <person name="Richardson P."/>
        </authorList>
    </citation>
    <scope>NUCLEOTIDE SEQUENCE</scope>
    <source>
        <strain evidence="1">DSM 9485</strain>
    </source>
</reference>
<dbReference type="Proteomes" id="UP000002508">
    <property type="component" value="Chromosome"/>
</dbReference>
<keyword evidence="2" id="KW-1185">Reference proteome</keyword>
<gene>
    <name evidence="1" type="ordered locus">Cagg_3164</name>
</gene>
<sequence length="64" mass="6759">MAIATGTDPLNLIWVMPAEGGAVRRLAIRVCAIAYNRPAAAGRFFIPIAALFRSLAQGGCDDVQ</sequence>
<name>B8G7I7_CHLAD</name>
<accession>B8G7I7</accession>
<protein>
    <submittedName>
        <fullName evidence="1">Uncharacterized protein</fullName>
    </submittedName>
</protein>
<dbReference type="AlphaFoldDB" id="B8G7I7"/>